<feature type="domain" description="HTH myb-type" evidence="9">
    <location>
        <begin position="328"/>
        <end position="387"/>
    </location>
</feature>
<dbReference type="SMART" id="SM00448">
    <property type="entry name" value="REC"/>
    <property type="match status" value="1"/>
</dbReference>
<evidence type="ECO:0000259" key="8">
    <source>
        <dbReference type="PROSITE" id="PS50110"/>
    </source>
</evidence>
<gene>
    <name evidence="10" type="ORF">M6B38_258875</name>
</gene>
<dbReference type="NCBIfam" id="TIGR01557">
    <property type="entry name" value="myb_SHAQKYF"/>
    <property type="match status" value="1"/>
</dbReference>
<feature type="compositionally biased region" description="Polar residues" evidence="7">
    <location>
        <begin position="248"/>
        <end position="259"/>
    </location>
</feature>
<keyword evidence="2" id="KW-0805">Transcription regulation</keyword>
<evidence type="ECO:0000259" key="9">
    <source>
        <dbReference type="PROSITE" id="PS51294"/>
    </source>
</evidence>
<name>A0AAX6IDM2_IRIPA</name>
<dbReference type="SUPFAM" id="SSF52172">
    <property type="entry name" value="CheY-like"/>
    <property type="match status" value="1"/>
</dbReference>
<keyword evidence="11" id="KW-1185">Reference proteome</keyword>
<dbReference type="InterPro" id="IPR006447">
    <property type="entry name" value="Myb_dom_plants"/>
</dbReference>
<dbReference type="Proteomes" id="UP001140949">
    <property type="component" value="Unassembled WGS sequence"/>
</dbReference>
<dbReference type="SUPFAM" id="SSF46689">
    <property type="entry name" value="Homeodomain-like"/>
    <property type="match status" value="1"/>
</dbReference>
<dbReference type="PROSITE" id="PS50110">
    <property type="entry name" value="RESPONSE_REGULATORY"/>
    <property type="match status" value="1"/>
</dbReference>
<feature type="region of interest" description="Disordered" evidence="7">
    <location>
        <begin position="160"/>
        <end position="185"/>
    </location>
</feature>
<protein>
    <submittedName>
        <fullName evidence="10">Two-component response regulator-like APRR2 isoform X1</fullName>
    </submittedName>
</protein>
<evidence type="ECO:0000313" key="11">
    <source>
        <dbReference type="Proteomes" id="UP001140949"/>
    </source>
</evidence>
<feature type="domain" description="Response regulatory" evidence="8">
    <location>
        <begin position="19"/>
        <end position="132"/>
    </location>
</feature>
<dbReference type="EMBL" id="JANAVB010002199">
    <property type="protein sequence ID" value="KAJ6851410.1"/>
    <property type="molecule type" value="Genomic_DNA"/>
</dbReference>
<dbReference type="FunFam" id="1.10.10.60:FF:000007">
    <property type="entry name" value="Two-component response regulator"/>
    <property type="match status" value="1"/>
</dbReference>
<evidence type="ECO:0000256" key="7">
    <source>
        <dbReference type="SAM" id="MobiDB-lite"/>
    </source>
</evidence>
<reference evidence="10" key="2">
    <citation type="submission" date="2023-04" db="EMBL/GenBank/DDBJ databases">
        <authorList>
            <person name="Bruccoleri R.E."/>
            <person name="Oakeley E.J."/>
            <person name="Faust A.-M."/>
            <person name="Dessus-Babus S."/>
            <person name="Altorfer M."/>
            <person name="Burckhardt D."/>
            <person name="Oertli M."/>
            <person name="Naumann U."/>
            <person name="Petersen F."/>
            <person name="Wong J."/>
        </authorList>
    </citation>
    <scope>NUCLEOTIDE SEQUENCE</scope>
    <source>
        <strain evidence="10">GSM-AAB239-AS_SAM_17_03QT</strain>
        <tissue evidence="10">Leaf</tissue>
    </source>
</reference>
<evidence type="ECO:0000256" key="6">
    <source>
        <dbReference type="PROSITE-ProRule" id="PRU00169"/>
    </source>
</evidence>
<evidence type="ECO:0000256" key="1">
    <source>
        <dbReference type="ARBA" id="ARBA00004123"/>
    </source>
</evidence>
<dbReference type="PANTHER" id="PTHR31312:SF4">
    <property type="entry name" value="TWO-COMPONENT RESPONSE REGULATOR-LIKE APRR2"/>
    <property type="match status" value="1"/>
</dbReference>
<dbReference type="GO" id="GO:0000160">
    <property type="term" value="P:phosphorelay signal transduction system"/>
    <property type="evidence" value="ECO:0007669"/>
    <property type="project" value="InterPro"/>
</dbReference>
<dbReference type="InterPro" id="IPR001005">
    <property type="entry name" value="SANT/Myb"/>
</dbReference>
<feature type="compositionally biased region" description="Basic and acidic residues" evidence="7">
    <location>
        <begin position="303"/>
        <end position="316"/>
    </location>
</feature>
<sequence>MGCSSDDLVMWRDFPKGLRVLLLDEDTASAAETKSKLEAMDYVVSTYCNEEDAVEAISTEAESFHVAIVEVTRDNSFGSFKFLDIAKGLPTIVISNVPSISTTVKCIALGAAEFLQKPYSEDKLRNIWQHVVHKAFSAGGEPLSKSLGPIKETVESMLQRHSDKAETQNEFPSKSEINQKDQETEHLRTKEIDILSAPSTPQLVIGGRLMEDGDFNELTNFSLEKESMENSKDLSEVIKYSHSESKSVDNTSNNLISSDRNSKEVLTSKPKEAEVEEEVDSNDGSRTQESNSLKGGSRPSHMHGRDDAKCGMDDLKKKRSCSHGNKGSRKRMKVDWTPELHKKFVQAVEELGVDQAIPSKILELMKVEGLTRHNIASHLQKYRIHRRHILPKHNDNIWPPQPHRDPMSRGYMPRPPMFFPPFHSNYGLPPTQAYPVWGHPSYHHPGIPMWGYTGLSTSTWHPPQGSWLWNSNPGNQADAWGGPVATPCTQFYIPTQLWDMKLQSITMNNSSDGTGGRGGDLKDSYDFYLTDKVIDEVVKEAMSKPWLPLPLGLKPPSTDSVLAELQRQGIRSALPPCR</sequence>
<comment type="caution">
    <text evidence="6">Lacks conserved residue(s) required for the propagation of feature annotation.</text>
</comment>
<dbReference type="InterPro" id="IPR011006">
    <property type="entry name" value="CheY-like_superfamily"/>
</dbReference>
<dbReference type="GO" id="GO:0003700">
    <property type="term" value="F:DNA-binding transcription factor activity"/>
    <property type="evidence" value="ECO:0007669"/>
    <property type="project" value="InterPro"/>
</dbReference>
<dbReference type="PANTHER" id="PTHR31312">
    <property type="entry name" value="TRANSCRIPTION ACTIVATOR GLK1"/>
    <property type="match status" value="1"/>
</dbReference>
<dbReference type="InterPro" id="IPR009057">
    <property type="entry name" value="Homeodomain-like_sf"/>
</dbReference>
<evidence type="ECO:0000256" key="3">
    <source>
        <dbReference type="ARBA" id="ARBA00023125"/>
    </source>
</evidence>
<dbReference type="GO" id="GO:0045893">
    <property type="term" value="P:positive regulation of DNA-templated transcription"/>
    <property type="evidence" value="ECO:0007669"/>
    <property type="project" value="InterPro"/>
</dbReference>
<dbReference type="PROSITE" id="PS51294">
    <property type="entry name" value="HTH_MYB"/>
    <property type="match status" value="1"/>
</dbReference>
<dbReference type="InterPro" id="IPR044825">
    <property type="entry name" value="GLK1/2-like"/>
</dbReference>
<reference evidence="10" key="1">
    <citation type="journal article" date="2023" name="GigaByte">
        <title>Genome assembly of the bearded iris, Iris pallida Lam.</title>
        <authorList>
            <person name="Bruccoleri R.E."/>
            <person name="Oakeley E.J."/>
            <person name="Faust A.M.E."/>
            <person name="Altorfer M."/>
            <person name="Dessus-Babus S."/>
            <person name="Burckhardt D."/>
            <person name="Oertli M."/>
            <person name="Naumann U."/>
            <person name="Petersen F."/>
            <person name="Wong J."/>
        </authorList>
    </citation>
    <scope>NUCLEOTIDE SEQUENCE</scope>
    <source>
        <strain evidence="10">GSM-AAB239-AS_SAM_17_03QT</strain>
    </source>
</reference>
<feature type="compositionally biased region" description="Polar residues" evidence="7">
    <location>
        <begin position="282"/>
        <end position="294"/>
    </location>
</feature>
<dbReference type="AlphaFoldDB" id="A0AAX6IDM2"/>
<proteinExistence type="predicted"/>
<dbReference type="Gene3D" id="1.10.10.60">
    <property type="entry name" value="Homeodomain-like"/>
    <property type="match status" value="1"/>
</dbReference>
<evidence type="ECO:0000256" key="4">
    <source>
        <dbReference type="ARBA" id="ARBA00023163"/>
    </source>
</evidence>
<keyword evidence="4" id="KW-0804">Transcription</keyword>
<dbReference type="GO" id="GO:0005634">
    <property type="term" value="C:nucleus"/>
    <property type="evidence" value="ECO:0007669"/>
    <property type="project" value="UniProtKB-SubCell"/>
</dbReference>
<dbReference type="Pfam" id="PF00249">
    <property type="entry name" value="Myb_DNA-binding"/>
    <property type="match status" value="1"/>
</dbReference>
<dbReference type="Gene3D" id="3.40.50.2300">
    <property type="match status" value="1"/>
</dbReference>
<dbReference type="GO" id="GO:0000976">
    <property type="term" value="F:transcription cis-regulatory region binding"/>
    <property type="evidence" value="ECO:0007669"/>
    <property type="project" value="TreeGrafter"/>
</dbReference>
<comment type="caution">
    <text evidence="10">The sequence shown here is derived from an EMBL/GenBank/DDBJ whole genome shotgun (WGS) entry which is preliminary data.</text>
</comment>
<evidence type="ECO:0000256" key="2">
    <source>
        <dbReference type="ARBA" id="ARBA00023015"/>
    </source>
</evidence>
<evidence type="ECO:0000313" key="10">
    <source>
        <dbReference type="EMBL" id="KAJ6851410.1"/>
    </source>
</evidence>
<keyword evidence="3" id="KW-0238">DNA-binding</keyword>
<feature type="region of interest" description="Disordered" evidence="7">
    <location>
        <begin position="242"/>
        <end position="333"/>
    </location>
</feature>
<dbReference type="InterPro" id="IPR017930">
    <property type="entry name" value="Myb_dom"/>
</dbReference>
<comment type="subcellular location">
    <subcellularLocation>
        <location evidence="1">Nucleus</location>
    </subcellularLocation>
</comment>
<dbReference type="InterPro" id="IPR001789">
    <property type="entry name" value="Sig_transdc_resp-reg_receiver"/>
</dbReference>
<evidence type="ECO:0000256" key="5">
    <source>
        <dbReference type="ARBA" id="ARBA00023242"/>
    </source>
</evidence>
<keyword evidence="5" id="KW-0539">Nucleus</keyword>
<accession>A0AAX6IDM2</accession>
<organism evidence="10 11">
    <name type="scientific">Iris pallida</name>
    <name type="common">Sweet iris</name>
    <dbReference type="NCBI Taxonomy" id="29817"/>
    <lineage>
        <taxon>Eukaryota</taxon>
        <taxon>Viridiplantae</taxon>
        <taxon>Streptophyta</taxon>
        <taxon>Embryophyta</taxon>
        <taxon>Tracheophyta</taxon>
        <taxon>Spermatophyta</taxon>
        <taxon>Magnoliopsida</taxon>
        <taxon>Liliopsida</taxon>
        <taxon>Asparagales</taxon>
        <taxon>Iridaceae</taxon>
        <taxon>Iridoideae</taxon>
        <taxon>Irideae</taxon>
        <taxon>Iris</taxon>
    </lineage>
</organism>
<feature type="compositionally biased region" description="Basic residues" evidence="7">
    <location>
        <begin position="317"/>
        <end position="332"/>
    </location>
</feature>